<evidence type="ECO:0000313" key="2">
    <source>
        <dbReference type="Proteomes" id="UP000000768"/>
    </source>
</evidence>
<dbReference type="InParanoid" id="A0A1W0W276"/>
<organism evidence="1 2">
    <name type="scientific">Sorghum bicolor</name>
    <name type="common">Sorghum</name>
    <name type="synonym">Sorghum vulgare</name>
    <dbReference type="NCBI Taxonomy" id="4558"/>
    <lineage>
        <taxon>Eukaryota</taxon>
        <taxon>Viridiplantae</taxon>
        <taxon>Streptophyta</taxon>
        <taxon>Embryophyta</taxon>
        <taxon>Tracheophyta</taxon>
        <taxon>Spermatophyta</taxon>
        <taxon>Magnoliopsida</taxon>
        <taxon>Liliopsida</taxon>
        <taxon>Poales</taxon>
        <taxon>Poaceae</taxon>
        <taxon>PACMAD clade</taxon>
        <taxon>Panicoideae</taxon>
        <taxon>Andropogonodae</taxon>
        <taxon>Andropogoneae</taxon>
        <taxon>Sorghinae</taxon>
        <taxon>Sorghum</taxon>
    </lineage>
</organism>
<sequence length="115" mass="12808">MKQNIKQVFLSVYSFIAQCHMLFWHFSTGLSLSSPCYHTAAAGSTEDDDTDASSASHGRWHQGLLHALWRHQGLLRRCRLAYSLLASSLEYTPLAPLIPLQRASSPDYTPSSLSV</sequence>
<evidence type="ECO:0000313" key="1">
    <source>
        <dbReference type="EMBL" id="OQU88509.1"/>
    </source>
</evidence>
<dbReference type="EMBL" id="CM000761">
    <property type="protein sequence ID" value="OQU88509.1"/>
    <property type="molecule type" value="Genomic_DNA"/>
</dbReference>
<reference evidence="2" key="2">
    <citation type="journal article" date="2018" name="Plant J.">
        <title>The Sorghum bicolor reference genome: improved assembly, gene annotations, a transcriptome atlas, and signatures of genome organization.</title>
        <authorList>
            <person name="McCormick R.F."/>
            <person name="Truong S.K."/>
            <person name="Sreedasyam A."/>
            <person name="Jenkins J."/>
            <person name="Shu S."/>
            <person name="Sims D."/>
            <person name="Kennedy M."/>
            <person name="Amirebrahimi M."/>
            <person name="Weers B.D."/>
            <person name="McKinley B."/>
            <person name="Mattison A."/>
            <person name="Morishige D.T."/>
            <person name="Grimwood J."/>
            <person name="Schmutz J."/>
            <person name="Mullet J.E."/>
        </authorList>
    </citation>
    <scope>NUCLEOTIDE SEQUENCE [LARGE SCALE GENOMIC DNA]</scope>
    <source>
        <strain evidence="2">cv. BTx623</strain>
    </source>
</reference>
<protein>
    <submittedName>
        <fullName evidence="1">Uncharacterized protein</fullName>
    </submittedName>
</protein>
<gene>
    <name evidence="1" type="ORF">SORBI_3002G047366</name>
</gene>
<dbReference type="Proteomes" id="UP000000768">
    <property type="component" value="Chromosome 2"/>
</dbReference>
<accession>A0A1W0W276</accession>
<dbReference type="Gramene" id="OQU88509">
    <property type="protein sequence ID" value="OQU88509"/>
    <property type="gene ID" value="SORBI_3002G047366"/>
</dbReference>
<proteinExistence type="predicted"/>
<keyword evidence="2" id="KW-1185">Reference proteome</keyword>
<reference evidence="1 2" key="1">
    <citation type="journal article" date="2009" name="Nature">
        <title>The Sorghum bicolor genome and the diversification of grasses.</title>
        <authorList>
            <person name="Paterson A.H."/>
            <person name="Bowers J.E."/>
            <person name="Bruggmann R."/>
            <person name="Dubchak I."/>
            <person name="Grimwood J."/>
            <person name="Gundlach H."/>
            <person name="Haberer G."/>
            <person name="Hellsten U."/>
            <person name="Mitros T."/>
            <person name="Poliakov A."/>
            <person name="Schmutz J."/>
            <person name="Spannagl M."/>
            <person name="Tang H."/>
            <person name="Wang X."/>
            <person name="Wicker T."/>
            <person name="Bharti A.K."/>
            <person name="Chapman J."/>
            <person name="Feltus F.A."/>
            <person name="Gowik U."/>
            <person name="Grigoriev I.V."/>
            <person name="Lyons E."/>
            <person name="Maher C.A."/>
            <person name="Martis M."/>
            <person name="Narechania A."/>
            <person name="Otillar R.P."/>
            <person name="Penning B.W."/>
            <person name="Salamov A.A."/>
            <person name="Wang Y."/>
            <person name="Zhang L."/>
            <person name="Carpita N.C."/>
            <person name="Freeling M."/>
            <person name="Gingle A.R."/>
            <person name="Hash C.T."/>
            <person name="Keller B."/>
            <person name="Klein P."/>
            <person name="Kresovich S."/>
            <person name="McCann M.C."/>
            <person name="Ming R."/>
            <person name="Peterson D.G."/>
            <person name="Mehboob-ur-Rahman"/>
            <person name="Ware D."/>
            <person name="Westhoff P."/>
            <person name="Mayer K.F."/>
            <person name="Messing J."/>
            <person name="Rokhsar D.S."/>
        </authorList>
    </citation>
    <scope>NUCLEOTIDE SEQUENCE [LARGE SCALE GENOMIC DNA]</scope>
    <source>
        <strain evidence="2">cv. BTx623</strain>
    </source>
</reference>
<name>A0A1W0W276_SORBI</name>
<dbReference type="AlphaFoldDB" id="A0A1W0W276"/>